<gene>
    <name evidence="1" type="primary">paiB</name>
    <name evidence="1" type="ORF">PAM7971_02240</name>
</gene>
<dbReference type="AlphaFoldDB" id="A0A1Y5STE9"/>
<name>A0A1Y5STE9_9RHOB</name>
<dbReference type="STRING" id="658057.SAMN04488032_10585"/>
<dbReference type="EMBL" id="FWFW01000006">
    <property type="protein sequence ID" value="SLN46098.1"/>
    <property type="molecule type" value="Genomic_DNA"/>
</dbReference>
<keyword evidence="1" id="KW-0378">Hydrolase</keyword>
<dbReference type="InterPro" id="IPR007396">
    <property type="entry name" value="TR_PAI2-type"/>
</dbReference>
<dbReference type="OrthoDB" id="9794948at2"/>
<dbReference type="GO" id="GO:0008233">
    <property type="term" value="F:peptidase activity"/>
    <property type="evidence" value="ECO:0007669"/>
    <property type="project" value="UniProtKB-KW"/>
</dbReference>
<reference evidence="1 2" key="1">
    <citation type="submission" date="2017-03" db="EMBL/GenBank/DDBJ databases">
        <authorList>
            <person name="Afonso C.L."/>
            <person name="Miller P.J."/>
            <person name="Scott M.A."/>
            <person name="Spackman E."/>
            <person name="Goraichik I."/>
            <person name="Dimitrov K.M."/>
            <person name="Suarez D.L."/>
            <person name="Swayne D.E."/>
        </authorList>
    </citation>
    <scope>NUCLEOTIDE SEQUENCE [LARGE SCALE GENOMIC DNA]</scope>
    <source>
        <strain evidence="1 2">CECT 7971</strain>
    </source>
</reference>
<keyword evidence="2" id="KW-1185">Reference proteome</keyword>
<dbReference type="Proteomes" id="UP000193307">
    <property type="component" value="Unassembled WGS sequence"/>
</dbReference>
<evidence type="ECO:0000313" key="2">
    <source>
        <dbReference type="Proteomes" id="UP000193307"/>
    </source>
</evidence>
<protein>
    <submittedName>
        <fullName evidence="1">Protease synthase and sporulation protein PAI 2</fullName>
    </submittedName>
</protein>
<dbReference type="PANTHER" id="PTHR35802">
    <property type="entry name" value="PROTEASE SYNTHASE AND SPORULATION PROTEIN PAI 2"/>
    <property type="match status" value="1"/>
</dbReference>
<evidence type="ECO:0000313" key="1">
    <source>
        <dbReference type="EMBL" id="SLN46098.1"/>
    </source>
</evidence>
<dbReference type="SUPFAM" id="SSF50475">
    <property type="entry name" value="FMN-binding split barrel"/>
    <property type="match status" value="1"/>
</dbReference>
<dbReference type="Gene3D" id="2.30.110.10">
    <property type="entry name" value="Electron Transport, Fmn-binding Protein, Chain A"/>
    <property type="match status" value="1"/>
</dbReference>
<sequence>MYIPNGTGERRPDVLCAAIQEISFAALVTPHADGMEINHLPWLVRREGANVILEAHVARANAHWRLGGFQSVAIFQGPHAYVSPSFYPSKAEDGRVVPTWTYITVHAHGMLETIEDPRWISTHLESLTQQHESARPDPWKVSDAPVAYLSALKRGVVGLRLSVEKLEGKWKVNQNKSDADMRGTIDGLSRESEAGGHIAGALAGYLDQD</sequence>
<dbReference type="InterPro" id="IPR012349">
    <property type="entry name" value="Split_barrel_FMN-bd"/>
</dbReference>
<organism evidence="1 2">
    <name type="scientific">Pacificibacter marinus</name>
    <dbReference type="NCBI Taxonomy" id="658057"/>
    <lineage>
        <taxon>Bacteria</taxon>
        <taxon>Pseudomonadati</taxon>
        <taxon>Pseudomonadota</taxon>
        <taxon>Alphaproteobacteria</taxon>
        <taxon>Rhodobacterales</taxon>
        <taxon>Roseobacteraceae</taxon>
        <taxon>Pacificibacter</taxon>
    </lineage>
</organism>
<dbReference type="PIRSF" id="PIRSF010372">
    <property type="entry name" value="PaiB"/>
    <property type="match status" value="1"/>
</dbReference>
<accession>A0A1Y5STE9</accession>
<dbReference type="GO" id="GO:0006508">
    <property type="term" value="P:proteolysis"/>
    <property type="evidence" value="ECO:0007669"/>
    <property type="project" value="UniProtKB-KW"/>
</dbReference>
<dbReference type="Pfam" id="PF04299">
    <property type="entry name" value="FMN_bind_2"/>
    <property type="match status" value="1"/>
</dbReference>
<keyword evidence="1" id="KW-0645">Protease</keyword>
<proteinExistence type="predicted"/>
<dbReference type="RefSeq" id="WP_085849371.1">
    <property type="nucleotide sequence ID" value="NZ_FNZV01000005.1"/>
</dbReference>
<dbReference type="PANTHER" id="PTHR35802:SF1">
    <property type="entry name" value="PROTEASE SYNTHASE AND SPORULATION PROTEIN PAI 2"/>
    <property type="match status" value="1"/>
</dbReference>